<protein>
    <submittedName>
        <fullName evidence="2">Uncharacterized protein</fullName>
    </submittedName>
</protein>
<proteinExistence type="predicted"/>
<feature type="region of interest" description="Disordered" evidence="1">
    <location>
        <begin position="735"/>
        <end position="781"/>
    </location>
</feature>
<evidence type="ECO:0000313" key="3">
    <source>
        <dbReference type="Proteomes" id="UP000051952"/>
    </source>
</evidence>
<feature type="compositionally biased region" description="Basic residues" evidence="1">
    <location>
        <begin position="125"/>
        <end position="134"/>
    </location>
</feature>
<name>A0A0S4IRM2_BODSA</name>
<feature type="region of interest" description="Disordered" evidence="1">
    <location>
        <begin position="290"/>
        <end position="311"/>
    </location>
</feature>
<dbReference type="VEuPathDB" id="TriTrypDB:BSAL_03955"/>
<feature type="region of interest" description="Disordered" evidence="1">
    <location>
        <begin position="1716"/>
        <end position="1755"/>
    </location>
</feature>
<evidence type="ECO:0000256" key="1">
    <source>
        <dbReference type="SAM" id="MobiDB-lite"/>
    </source>
</evidence>
<feature type="region of interest" description="Disordered" evidence="1">
    <location>
        <begin position="1144"/>
        <end position="1266"/>
    </location>
</feature>
<feature type="region of interest" description="Disordered" evidence="1">
    <location>
        <begin position="125"/>
        <end position="176"/>
    </location>
</feature>
<evidence type="ECO:0000313" key="2">
    <source>
        <dbReference type="EMBL" id="CUF49155.1"/>
    </source>
</evidence>
<reference evidence="3" key="1">
    <citation type="submission" date="2015-09" db="EMBL/GenBank/DDBJ databases">
        <authorList>
            <consortium name="Pathogen Informatics"/>
        </authorList>
    </citation>
    <scope>NUCLEOTIDE SEQUENCE [LARGE SCALE GENOMIC DNA]</scope>
    <source>
        <strain evidence="3">Lake Konstanz</strain>
    </source>
</reference>
<feature type="compositionally biased region" description="Low complexity" evidence="1">
    <location>
        <begin position="220"/>
        <end position="238"/>
    </location>
</feature>
<keyword evidence="3" id="KW-1185">Reference proteome</keyword>
<feature type="compositionally biased region" description="Polar residues" evidence="1">
    <location>
        <begin position="1220"/>
        <end position="1238"/>
    </location>
</feature>
<dbReference type="Proteomes" id="UP000051952">
    <property type="component" value="Unassembled WGS sequence"/>
</dbReference>
<feature type="compositionally biased region" description="Basic residues" evidence="1">
    <location>
        <begin position="298"/>
        <end position="311"/>
    </location>
</feature>
<sequence length="1874" mass="200771">MSRLAYAIRRDAAVLFPDQHNAMDHAAKFLPNDTVIRLAQRSLEIPIAVSYLEEDVLVNGQWDKSPTLLELYDHASMRQEVHALRLQPNFHTYLQQNPHVITPELLETLGDVEAAIKLYDIQQRPPHHNHHHYGRGSALYTGEDSHHHPAPFVSLGASGAAGPSHHPRRNTSTSAVQHIPRPVTAFRQNRAQTTTHRGSVSALTTTGAAVTVIPPRRQHNNTTTTGASNNNNSYNLTSAPQSPSMGPMLAPSPRHNLLSPSNHLAVDDESFLMNTTLGSSGTFYLQPPSAGLSTTQQHQHHHHRPSQHYHHQIARWNNQTREEQAANSASAVLRCLNQGFHFKRTLAYYHTMRENSVYRGLVGSHHNTRARGGAGPSMHPEIARHVALAAHCLGDWDAVREVCTASGVKRSGNNGSGGGGLQRYGSMSSEHGIPYPTRNFVSKELLLFSAASDVARGYYDEALETLERLRELLMDAATVLHAESSKRRMDLNLMMLSMTDLEEAMHVLRTRTATSTNNNAASDGVQGGVSLPQVLLNGQHSAPIHPRLITIGHRSLPSQASALHVMQAIAFRAAFVPRSKQLRNLFVLCELLTADGQQDRAQEVLRDSLRIVGGGGIDDAFASSKLNQQHQRLRSLSVGYGENKSFPSSAGGGHLSPTFDPSQYEHQAITLECLKIGLETAGCSSQRLERLHCDVQEALTAVANYVEEHTMGGLVSPLSTVATNPSMTMPLFPSGGEPPSSMATGDGVGVDNSSGGPLRWTHRSSSATATTSNQPHSTTVSRGTLEFRVELETLDLEITRRLTGFHQYPTTRRGGRDAPRPSYATPLFGQDGQRMGLYMLTSEADERDLSVFISKLYNNSEAIVGEHHSVTDANFATSLKEFSLLFFDVCKALRSEWVELNEKNTNSNAEGLNTAGSGDEELQVLQNFLTTSSQCVTALQRAAAMCVKSFDHATTATVHSLQQQQQQQHVHHHQTAAAAEAFAASPTSSVQAPTGAAAAGAAGGSGLAVNIAGAGHLAYSSRRRVASEKKKGGSGLAVNIAGAGHLAYSSRRRVASARANITVSDLLLKALNTAWNGNCLHDLSLAPDMLPSWALVSPFLAHYASRSKSMQQIVTQMCQQSLGMLSQMSFHLVSSFETVGLRWLPTKDAPPGEGEDASPMQPQQQHQSSSSGHHHQHHHQHHQAATTKPPSSSPQTNALAPPSSTAAQQLSLDGVPSPLSRATSNVTTRLARSRSVMQHTDRGHPQNNSSKHHHHHHANTAANADDDALDLPLETYDTLSGVGNINWTSSASQVAGPAPPALLPLFSGESVGTPPLAMPGGDTSAAGNANNLSLALTATSANFTDNNSGTILFNAPFVLTSPDALQPSRGQSFARHHPPVMEGLGTSMNLASAGSASTLLLKQSYNGQQHAAATGSHTVAPIMTPEAAAAAAQLRLHATLGAHLTMGQWWDLQQRALTAAAQASRLDRRHQQSHRPSNATTAFGATVQSHILRSMERSGRYDGHTRSPIVGQPEDGDAPQLLQLFPQDSMNEDDKQPTTTVGGLLEFEHLASMSLNSPPPPRPATQSLESAGATGGGVPHSNTLRPMPTPSTDDLLLESIAPGDSPQHSSQNTTLPAPPPLLPHRSMRQRSGSKVFILQEADEMLGQSQQHNSNHSAGDAFTSPQPLNAIAMAANEAQIGLVSGVVQEFSSFIQQQQSYQQQDGVNQSVARRRSTLPTTGTALQQQQQQRPSAENNHHHQHQQGGAGGALPLSTSSTLPALHHEIVLDIAKTSPQHRSLMYTTLRFSRWMASGESSITFIEHTNSSGAGRTRSANIGVGNSSLPLSAAAPTGPSSTSGGAGAVPTPPGPSITTASSAWGTGLRGCPLPLPTWHE</sequence>
<feature type="compositionally biased region" description="Polar residues" evidence="1">
    <location>
        <begin position="1184"/>
        <end position="1211"/>
    </location>
</feature>
<feature type="region of interest" description="Disordered" evidence="1">
    <location>
        <begin position="1824"/>
        <end position="1857"/>
    </location>
</feature>
<gene>
    <name evidence="2" type="ORF">BSAL_03955</name>
</gene>
<accession>A0A0S4IRM2</accession>
<feature type="region of interest" description="Disordered" evidence="1">
    <location>
        <begin position="807"/>
        <end position="827"/>
    </location>
</feature>
<organism evidence="2 3">
    <name type="scientific">Bodo saltans</name>
    <name type="common">Flagellated protozoan</name>
    <dbReference type="NCBI Taxonomy" id="75058"/>
    <lineage>
        <taxon>Eukaryota</taxon>
        <taxon>Discoba</taxon>
        <taxon>Euglenozoa</taxon>
        <taxon>Kinetoplastea</taxon>
        <taxon>Metakinetoplastina</taxon>
        <taxon>Eubodonida</taxon>
        <taxon>Bodonidae</taxon>
        <taxon>Bodo</taxon>
    </lineage>
</organism>
<feature type="region of interest" description="Disordered" evidence="1">
    <location>
        <begin position="1553"/>
        <end position="1631"/>
    </location>
</feature>
<feature type="non-terminal residue" evidence="2">
    <location>
        <position position="1874"/>
    </location>
</feature>
<feature type="region of interest" description="Disordered" evidence="1">
    <location>
        <begin position="216"/>
        <end position="247"/>
    </location>
</feature>
<feature type="region of interest" description="Disordered" evidence="1">
    <location>
        <begin position="1497"/>
        <end position="1520"/>
    </location>
</feature>
<dbReference type="EMBL" id="CYKH01000337">
    <property type="protein sequence ID" value="CUF49155.1"/>
    <property type="molecule type" value="Genomic_DNA"/>
</dbReference>
<feature type="compositionally biased region" description="Low complexity" evidence="1">
    <location>
        <begin position="1824"/>
        <end position="1837"/>
    </location>
</feature>
<feature type="compositionally biased region" description="Basic residues" evidence="1">
    <location>
        <begin position="1172"/>
        <end position="1182"/>
    </location>
</feature>